<evidence type="ECO:0000313" key="2">
    <source>
        <dbReference type="Proteomes" id="UP000295506"/>
    </source>
</evidence>
<dbReference type="Proteomes" id="UP000295506">
    <property type="component" value="Unassembled WGS sequence"/>
</dbReference>
<dbReference type="InterPro" id="IPR023393">
    <property type="entry name" value="START-like_dom_sf"/>
</dbReference>
<proteinExistence type="predicted"/>
<organism evidence="1 2">
    <name type="scientific">Pseudodesulfovibrio indicus</name>
    <dbReference type="NCBI Taxonomy" id="1716143"/>
    <lineage>
        <taxon>Bacteria</taxon>
        <taxon>Pseudomonadati</taxon>
        <taxon>Thermodesulfobacteriota</taxon>
        <taxon>Desulfovibrionia</taxon>
        <taxon>Desulfovibrionales</taxon>
        <taxon>Desulfovibrionaceae</taxon>
    </lineage>
</organism>
<dbReference type="EMBL" id="SOBK01000014">
    <property type="protein sequence ID" value="TDT86312.1"/>
    <property type="molecule type" value="Genomic_DNA"/>
</dbReference>
<sequence>MAVKGNRHWTATADMRLAHPARDIWPLLCPVREYDWIAHWDCEVVHTESGINELGCVFRTDFPAEGPETWLTSRYEPCSRLEFVRTGRDRIIRFEITLEADGNGTALAWTHHVTALSEEGAALFEGYAKRLADNMALLERMLGHYLDTGEMFRPGT</sequence>
<name>A0AA94PKT0_9BACT</name>
<evidence type="ECO:0000313" key="1">
    <source>
        <dbReference type="EMBL" id="TDT86312.1"/>
    </source>
</evidence>
<dbReference type="RefSeq" id="WP_133987446.1">
    <property type="nucleotide sequence ID" value="NZ_CP014206.1"/>
</dbReference>
<protein>
    <recommendedName>
        <fullName evidence="3">Polyketide cyclase</fullName>
    </recommendedName>
</protein>
<dbReference type="Gene3D" id="3.30.530.20">
    <property type="match status" value="1"/>
</dbReference>
<reference evidence="1 2" key="1">
    <citation type="submission" date="2019-03" db="EMBL/GenBank/DDBJ databases">
        <title>Genomic Encyclopedia of Type Strains, Phase IV (KMG-IV): sequencing the most valuable type-strain genomes for metagenomic binning, comparative biology and taxonomic classification.</title>
        <authorList>
            <person name="Goeker M."/>
        </authorList>
    </citation>
    <scope>NUCLEOTIDE SEQUENCE [LARGE SCALE GENOMIC DNA]</scope>
    <source>
        <strain evidence="1 2">DSM 101483</strain>
    </source>
</reference>
<gene>
    <name evidence="1" type="ORF">EDC59_11478</name>
</gene>
<dbReference type="AlphaFoldDB" id="A0AA94PKT0"/>
<evidence type="ECO:0008006" key="3">
    <source>
        <dbReference type="Google" id="ProtNLM"/>
    </source>
</evidence>
<dbReference type="SUPFAM" id="SSF55961">
    <property type="entry name" value="Bet v1-like"/>
    <property type="match status" value="1"/>
</dbReference>
<comment type="caution">
    <text evidence="1">The sequence shown here is derived from an EMBL/GenBank/DDBJ whole genome shotgun (WGS) entry which is preliminary data.</text>
</comment>
<accession>A0AA94PKT0</accession>